<dbReference type="EMBL" id="AP023356">
    <property type="protein sequence ID" value="BCJ40997.1"/>
    <property type="molecule type" value="Genomic_DNA"/>
</dbReference>
<evidence type="ECO:0000256" key="3">
    <source>
        <dbReference type="ARBA" id="ARBA00022475"/>
    </source>
</evidence>
<feature type="transmembrane region" description="Helical" evidence="8">
    <location>
        <begin position="234"/>
        <end position="256"/>
    </location>
</feature>
<feature type="transmembrane region" description="Helical" evidence="8">
    <location>
        <begin position="268"/>
        <end position="286"/>
    </location>
</feature>
<keyword evidence="3" id="KW-1003">Cell membrane</keyword>
<feature type="transmembrane region" description="Helical" evidence="8">
    <location>
        <begin position="350"/>
        <end position="371"/>
    </location>
</feature>
<gene>
    <name evidence="9" type="ORF">Aiant_16540</name>
</gene>
<keyword evidence="6 8" id="KW-0472">Membrane</keyword>
<feature type="transmembrane region" description="Helical" evidence="8">
    <location>
        <begin position="91"/>
        <end position="119"/>
    </location>
</feature>
<evidence type="ECO:0000256" key="6">
    <source>
        <dbReference type="ARBA" id="ARBA00023136"/>
    </source>
</evidence>
<evidence type="ECO:0000313" key="9">
    <source>
        <dbReference type="EMBL" id="BCJ40997.1"/>
    </source>
</evidence>
<evidence type="ECO:0000313" key="10">
    <source>
        <dbReference type="Proteomes" id="UP000676967"/>
    </source>
</evidence>
<keyword evidence="5 8" id="KW-1133">Transmembrane helix</keyword>
<protein>
    <submittedName>
        <fullName evidence="9">MFS transporter</fullName>
    </submittedName>
</protein>
<feature type="transmembrane region" description="Helical" evidence="8">
    <location>
        <begin position="131"/>
        <end position="150"/>
    </location>
</feature>
<dbReference type="Gene3D" id="1.20.1250.20">
    <property type="entry name" value="MFS general substrate transporter like domains"/>
    <property type="match status" value="1"/>
</dbReference>
<accession>A0ABM7LNZ6</accession>
<name>A0ABM7LNZ6_9ACTN</name>
<feature type="transmembrane region" description="Helical" evidence="8">
    <location>
        <begin position="67"/>
        <end position="85"/>
    </location>
</feature>
<dbReference type="InterPro" id="IPR011701">
    <property type="entry name" value="MFS"/>
</dbReference>
<reference evidence="9 10" key="1">
    <citation type="submission" date="2020-08" db="EMBL/GenBank/DDBJ databases">
        <title>Whole genome shotgun sequence of Actinoplanes ianthinogenes NBRC 13996.</title>
        <authorList>
            <person name="Komaki H."/>
            <person name="Tamura T."/>
        </authorList>
    </citation>
    <scope>NUCLEOTIDE SEQUENCE [LARGE SCALE GENOMIC DNA]</scope>
    <source>
        <strain evidence="9 10">NBRC 13996</strain>
    </source>
</reference>
<evidence type="ECO:0000256" key="5">
    <source>
        <dbReference type="ARBA" id="ARBA00022989"/>
    </source>
</evidence>
<keyword evidence="2" id="KW-0813">Transport</keyword>
<dbReference type="InterPro" id="IPR050171">
    <property type="entry name" value="MFS_Transporters"/>
</dbReference>
<organism evidence="9 10">
    <name type="scientific">Actinoplanes ianthinogenes</name>
    <dbReference type="NCBI Taxonomy" id="122358"/>
    <lineage>
        <taxon>Bacteria</taxon>
        <taxon>Bacillati</taxon>
        <taxon>Actinomycetota</taxon>
        <taxon>Actinomycetes</taxon>
        <taxon>Micromonosporales</taxon>
        <taxon>Micromonosporaceae</taxon>
        <taxon>Actinoplanes</taxon>
    </lineage>
</organism>
<keyword evidence="10" id="KW-1185">Reference proteome</keyword>
<keyword evidence="4 8" id="KW-0812">Transmembrane</keyword>
<evidence type="ECO:0000256" key="4">
    <source>
        <dbReference type="ARBA" id="ARBA00022692"/>
    </source>
</evidence>
<feature type="region of interest" description="Disordered" evidence="7">
    <location>
        <begin position="389"/>
        <end position="412"/>
    </location>
</feature>
<evidence type="ECO:0000256" key="1">
    <source>
        <dbReference type="ARBA" id="ARBA00004651"/>
    </source>
</evidence>
<feature type="transmembrane region" description="Helical" evidence="8">
    <location>
        <begin position="292"/>
        <end position="312"/>
    </location>
</feature>
<dbReference type="PANTHER" id="PTHR23517">
    <property type="entry name" value="RESISTANCE PROTEIN MDTM, PUTATIVE-RELATED-RELATED"/>
    <property type="match status" value="1"/>
</dbReference>
<dbReference type="InterPro" id="IPR036259">
    <property type="entry name" value="MFS_trans_sf"/>
</dbReference>
<evidence type="ECO:0000256" key="7">
    <source>
        <dbReference type="SAM" id="MobiDB-lite"/>
    </source>
</evidence>
<dbReference type="SUPFAM" id="SSF103473">
    <property type="entry name" value="MFS general substrate transporter"/>
    <property type="match status" value="1"/>
</dbReference>
<feature type="transmembrane region" description="Helical" evidence="8">
    <location>
        <begin position="156"/>
        <end position="174"/>
    </location>
</feature>
<sequence>MRVLLLATLVNAFGNGAYLTTSVLFLTTVAGLSPATIAIGLSAGAAAGVLAMTPLGYLADRYGPRRLSILAMVVLAGAYTALLGVHSAVPFTLLSCVIAVATALAKGANGALAAGAVPATERLRMRARMRSLTNAGMGIGTLAGSGPLLIQGHAGYVVILLANALTFLAAALLLTRAPQVPPQVTPAGGPRLVALRDRAFLSFAALDGLLTSTYNDLLGLGLPLWLATRAHAPLWLISVALVINTAGCVLLQVRMAGGVSGLAAARRSALRGSLVVALSCAVIAAGSDRSPLLAGTLIGLAAVIHVLGEVWLSTGSWGIVFELAPPWAQGQYQGAYFAGRGLGDMVAPPLVTACVLGLHGYGWLLLGLLFAGGGLLYGPVTRWAAATRPTVPAEEAPRPDQPMVTVPPGQGD</sequence>
<comment type="subcellular location">
    <subcellularLocation>
        <location evidence="1">Cell membrane</location>
        <topology evidence="1">Multi-pass membrane protein</topology>
    </subcellularLocation>
</comment>
<dbReference type="RefSeq" id="WP_229830497.1">
    <property type="nucleotide sequence ID" value="NZ_AP023356.1"/>
</dbReference>
<dbReference type="Proteomes" id="UP000676967">
    <property type="component" value="Chromosome"/>
</dbReference>
<evidence type="ECO:0000256" key="2">
    <source>
        <dbReference type="ARBA" id="ARBA00022448"/>
    </source>
</evidence>
<proteinExistence type="predicted"/>
<dbReference type="Pfam" id="PF07690">
    <property type="entry name" value="MFS_1"/>
    <property type="match status" value="1"/>
</dbReference>
<evidence type="ECO:0000256" key="8">
    <source>
        <dbReference type="SAM" id="Phobius"/>
    </source>
</evidence>
<feature type="transmembrane region" description="Helical" evidence="8">
    <location>
        <begin position="24"/>
        <end position="55"/>
    </location>
</feature>